<organism evidence="2">
    <name type="scientific">Anopheles braziliensis</name>
    <dbReference type="NCBI Taxonomy" id="58242"/>
    <lineage>
        <taxon>Eukaryota</taxon>
        <taxon>Metazoa</taxon>
        <taxon>Ecdysozoa</taxon>
        <taxon>Arthropoda</taxon>
        <taxon>Hexapoda</taxon>
        <taxon>Insecta</taxon>
        <taxon>Pterygota</taxon>
        <taxon>Neoptera</taxon>
        <taxon>Endopterygota</taxon>
        <taxon>Diptera</taxon>
        <taxon>Nematocera</taxon>
        <taxon>Culicoidea</taxon>
        <taxon>Culicidae</taxon>
        <taxon>Anophelinae</taxon>
        <taxon>Anopheles</taxon>
    </lineage>
</organism>
<name>A0A2M3ZVG3_9DIPT</name>
<evidence type="ECO:0000313" key="2">
    <source>
        <dbReference type="EMBL" id="MBW32440.1"/>
    </source>
</evidence>
<sequence length="82" mass="9436">MPVFGTRASMHVLCVCFLCKICVCKRSTRHLLFLCFPVWSKMIASNRISIFLCLVFNFTSSLSVRLVRCRLRMFLIVGCLTP</sequence>
<keyword evidence="1" id="KW-0812">Transmembrane</keyword>
<keyword evidence="1" id="KW-0472">Membrane</keyword>
<reference evidence="2" key="1">
    <citation type="submission" date="2018-01" db="EMBL/GenBank/DDBJ databases">
        <title>An insight into the sialome of Amazonian anophelines.</title>
        <authorList>
            <person name="Ribeiro J.M."/>
            <person name="Scarpassa V."/>
            <person name="Calvo E."/>
        </authorList>
    </citation>
    <scope>NUCLEOTIDE SEQUENCE</scope>
    <source>
        <tissue evidence="2">Salivary glands</tissue>
    </source>
</reference>
<proteinExistence type="predicted"/>
<evidence type="ECO:0000256" key="1">
    <source>
        <dbReference type="SAM" id="Phobius"/>
    </source>
</evidence>
<dbReference type="AlphaFoldDB" id="A0A2M3ZVG3"/>
<keyword evidence="1" id="KW-1133">Transmembrane helix</keyword>
<feature type="transmembrane region" description="Helical" evidence="1">
    <location>
        <begin position="48"/>
        <end position="67"/>
    </location>
</feature>
<accession>A0A2M3ZVG3</accession>
<protein>
    <submittedName>
        <fullName evidence="2">Putative secreted peptide</fullName>
    </submittedName>
</protein>
<dbReference type="EMBL" id="GGFM01011689">
    <property type="protein sequence ID" value="MBW32440.1"/>
    <property type="molecule type" value="Transcribed_RNA"/>
</dbReference>